<evidence type="ECO:0000313" key="4">
    <source>
        <dbReference type="Proteomes" id="UP000824264"/>
    </source>
</evidence>
<dbReference type="InterPro" id="IPR043129">
    <property type="entry name" value="ATPase_NBD"/>
</dbReference>
<dbReference type="GO" id="GO:0017168">
    <property type="term" value="F:5-oxoprolinase (ATP-hydrolyzing) activity"/>
    <property type="evidence" value="ECO:0007669"/>
    <property type="project" value="TreeGrafter"/>
</dbReference>
<comment type="caution">
    <text evidence="3">The sequence shown here is derived from an EMBL/GenBank/DDBJ whole genome shotgun (WGS) entry which is preliminary data.</text>
</comment>
<dbReference type="PANTHER" id="PTHR11365">
    <property type="entry name" value="5-OXOPROLINASE RELATED"/>
    <property type="match status" value="1"/>
</dbReference>
<reference evidence="3" key="1">
    <citation type="journal article" date="2021" name="PeerJ">
        <title>Extensive microbial diversity within the chicken gut microbiome revealed by metagenomics and culture.</title>
        <authorList>
            <person name="Gilroy R."/>
            <person name="Ravi A."/>
            <person name="Getino M."/>
            <person name="Pursley I."/>
            <person name="Horton D.L."/>
            <person name="Alikhan N.F."/>
            <person name="Baker D."/>
            <person name="Gharbi K."/>
            <person name="Hall N."/>
            <person name="Watson M."/>
            <person name="Adriaenssens E.M."/>
            <person name="Foster-Nyarko E."/>
            <person name="Jarju S."/>
            <person name="Secka A."/>
            <person name="Antonio M."/>
            <person name="Oren A."/>
            <person name="Chaudhuri R.R."/>
            <person name="La Ragione R."/>
            <person name="Hildebrand F."/>
            <person name="Pallen M.J."/>
        </authorList>
    </citation>
    <scope>NUCLEOTIDE SEQUENCE</scope>
    <source>
        <strain evidence="3">ChiSxjej5B17-1746</strain>
    </source>
</reference>
<dbReference type="SUPFAM" id="SSF53067">
    <property type="entry name" value="Actin-like ATPase domain"/>
    <property type="match status" value="1"/>
</dbReference>
<dbReference type="GO" id="GO:0006749">
    <property type="term" value="P:glutathione metabolic process"/>
    <property type="evidence" value="ECO:0007669"/>
    <property type="project" value="TreeGrafter"/>
</dbReference>
<reference evidence="3" key="2">
    <citation type="submission" date="2021-04" db="EMBL/GenBank/DDBJ databases">
        <authorList>
            <person name="Gilroy R."/>
        </authorList>
    </citation>
    <scope>NUCLEOTIDE SEQUENCE</scope>
    <source>
        <strain evidence="3">ChiSxjej5B17-1746</strain>
    </source>
</reference>
<dbReference type="AlphaFoldDB" id="A0A9D1R3N0"/>
<feature type="domain" description="Hydantoinase/oxoprolinase N-terminal" evidence="2">
    <location>
        <begin position="11"/>
        <end position="167"/>
    </location>
</feature>
<dbReference type="GO" id="GO:0005829">
    <property type="term" value="C:cytosol"/>
    <property type="evidence" value="ECO:0007669"/>
    <property type="project" value="TreeGrafter"/>
</dbReference>
<dbReference type="InterPro" id="IPR045079">
    <property type="entry name" value="Oxoprolinase-like"/>
</dbReference>
<sequence length="568" mass="58930">MSQEGKSPVVLGLDMGGTHTDAVLLRGGVLIASVKVPTNHEDLLASARLALRSLFEQSPVAPSEVARATFGTTLGVNAVVQDACAPVGLLIAAGPGMDPAWSTLGERAAIIPGGVDHRGTEIAPLDTEAARRAVRGWREEGLRAFACVTKFSTRNPSHEDALEAVVHDVFADGPEPVIALGHRLSGRLNFPRRIATAYWNAAIWELHNRFADAVEASLRDMGLTAPAYLLKADGGAMPLSVSRERPVEALLSGPAASVMGMLALSSVGEEDVLVLDMGGTTTDMALLAAGQPVLSPQDLVVKGRSTLVRSLKSVSIGLGGDSEVRMTPEGAQVGPLRRGPALAFGGTAGPTFLDCLNVLGHAQAGDTAASQSGVNAMAALYGLSAEALAEQALDCARSRIAAAVRALLDEVNGQPVYTLAALLEGRAVRPARAVLVGGPAEAVAPLLGGVLGMPVETLADPVLGPVANAIGAALTRPTASLDLFADTAAGIMLVPSLDIRRSISRRYTLEEAKADACRLLQERVAAAFPATISEIDVTEAQVFATLDDYGHGGRDIRVRCQLRPGVER</sequence>
<organism evidence="3 4">
    <name type="scientific">Candidatus Bilophila faecipullorum</name>
    <dbReference type="NCBI Taxonomy" id="2838482"/>
    <lineage>
        <taxon>Bacteria</taxon>
        <taxon>Pseudomonadati</taxon>
        <taxon>Thermodesulfobacteriota</taxon>
        <taxon>Desulfovibrionia</taxon>
        <taxon>Desulfovibrionales</taxon>
        <taxon>Desulfovibrionaceae</taxon>
        <taxon>Bilophila</taxon>
    </lineage>
</organism>
<dbReference type="EMBL" id="DXGI01000383">
    <property type="protein sequence ID" value="HIW79507.1"/>
    <property type="molecule type" value="Genomic_DNA"/>
</dbReference>
<dbReference type="Pfam" id="PF05378">
    <property type="entry name" value="Hydant_A_N"/>
    <property type="match status" value="1"/>
</dbReference>
<dbReference type="Pfam" id="PF01968">
    <property type="entry name" value="Hydantoinase_A"/>
    <property type="match status" value="1"/>
</dbReference>
<dbReference type="Proteomes" id="UP000824264">
    <property type="component" value="Unassembled WGS sequence"/>
</dbReference>
<protein>
    <submittedName>
        <fullName evidence="3">Hydantoinase/oxoprolinase family protein</fullName>
    </submittedName>
</protein>
<evidence type="ECO:0000313" key="3">
    <source>
        <dbReference type="EMBL" id="HIW79507.1"/>
    </source>
</evidence>
<evidence type="ECO:0000259" key="1">
    <source>
        <dbReference type="Pfam" id="PF01968"/>
    </source>
</evidence>
<gene>
    <name evidence="3" type="ORF">H9874_10255</name>
</gene>
<dbReference type="InterPro" id="IPR002821">
    <property type="entry name" value="Hydantoinase_A"/>
</dbReference>
<feature type="domain" description="Hydantoinase A/oxoprolinase" evidence="1">
    <location>
        <begin position="193"/>
        <end position="477"/>
    </location>
</feature>
<accession>A0A9D1R3N0</accession>
<dbReference type="PANTHER" id="PTHR11365:SF2">
    <property type="entry name" value="5-OXOPROLINASE"/>
    <property type="match status" value="1"/>
</dbReference>
<proteinExistence type="predicted"/>
<name>A0A9D1R3N0_9BACT</name>
<evidence type="ECO:0000259" key="2">
    <source>
        <dbReference type="Pfam" id="PF05378"/>
    </source>
</evidence>
<dbReference type="InterPro" id="IPR008040">
    <property type="entry name" value="Hydant_A_N"/>
</dbReference>